<evidence type="ECO:0000259" key="12">
    <source>
        <dbReference type="Pfam" id="PF02434"/>
    </source>
</evidence>
<keyword evidence="8 10" id="KW-0472">Membrane</keyword>
<evidence type="ECO:0000256" key="1">
    <source>
        <dbReference type="ARBA" id="ARBA00004606"/>
    </source>
</evidence>
<name>A0A8S1GV78_9PELO</name>
<evidence type="ECO:0000256" key="2">
    <source>
        <dbReference type="ARBA" id="ARBA00008661"/>
    </source>
</evidence>
<sequence length="708" mass="79690">MQAKLVLHLLTLNAIINFSFSSRTEAGSVTFVILGKPSNYHFSLAAELNRRISKECIDKKCSVLNSAVDIEVNGHWAVWTLFKRLREKHSSSWYVFLEDSSTVRVSSLRKFLAEFDHSEHHIFGCGLFDRAPTIIHHFSHEDGSVFQYPDFSCGFVVSHGSVLALLDALEHSNPTTAVPNFSIDPKHEVAVLFDKGLSLKLTSLEDKFCVEESPSCLIYHRKPTFDLCERNVESSNVHFMVKTYSGFHRSRLVVIKRTWARDLPSVEFCSDTVDRYVPTIDMGVNNTKQGHCGKTWAMLQRFAELKAENKLKDILWLVIADDDTLLSVPRLRKLLSCYDPNEKIIIGERYGFGFHFAQSKGYDYPTGGSGMVFSYPTVLAMLEKCSCPRDDSPDDMIIGMCAQSVGVDIVHNAGFHQAQMSDYAPEYFWKTPTISLHKFEGIDPYRDYMAYLYEDDSENKFVHQELWNLQKIASGTIASLTFIRKRGMIFITGHDASTNKHARIRCTRPAVACAISISHRTSTKDYRKQQNVQMGLVEAVELPFSLLTTVVLLGGAIFATVVDSLDDSKNLPVSTAPPSQLLPMALGIMSLMGIFSRRRYVITFTLINMVYAYLISLHFFVLTIYRITHNLPQTCPYEAFIKPGSDCLLGDILVLILITVLLLISVTASIGVFNRLSSPVVRLPALPEQATRRLVQKQVDPSSFVSHA</sequence>
<evidence type="ECO:0000256" key="3">
    <source>
        <dbReference type="ARBA" id="ARBA00022676"/>
    </source>
</evidence>
<comment type="subcellular location">
    <subcellularLocation>
        <location evidence="9">Endomembrane system</location>
        <topology evidence="9">Single-pass membrane protein</topology>
    </subcellularLocation>
    <subcellularLocation>
        <location evidence="1">Membrane</location>
        <topology evidence="1">Single-pass type II membrane protein</topology>
    </subcellularLocation>
</comment>
<dbReference type="PANTHER" id="PTHR10811">
    <property type="entry name" value="FRINGE-RELATED"/>
    <property type="match status" value="1"/>
</dbReference>
<feature type="transmembrane region" description="Helical" evidence="10">
    <location>
        <begin position="600"/>
        <end position="628"/>
    </location>
</feature>
<protein>
    <recommendedName>
        <fullName evidence="12">Fringe-like glycosyltransferase domain-containing protein</fullName>
    </recommendedName>
</protein>
<dbReference type="GO" id="GO:0012505">
    <property type="term" value="C:endomembrane system"/>
    <property type="evidence" value="ECO:0007669"/>
    <property type="project" value="UniProtKB-SubCell"/>
</dbReference>
<feature type="transmembrane region" description="Helical" evidence="10">
    <location>
        <begin position="542"/>
        <end position="562"/>
    </location>
</feature>
<gene>
    <name evidence="13" type="ORF">CAUJ_LOCUS2840</name>
</gene>
<organism evidence="13 14">
    <name type="scientific">Caenorhabditis auriculariae</name>
    <dbReference type="NCBI Taxonomy" id="2777116"/>
    <lineage>
        <taxon>Eukaryota</taxon>
        <taxon>Metazoa</taxon>
        <taxon>Ecdysozoa</taxon>
        <taxon>Nematoda</taxon>
        <taxon>Chromadorea</taxon>
        <taxon>Rhabditida</taxon>
        <taxon>Rhabditina</taxon>
        <taxon>Rhabditomorpha</taxon>
        <taxon>Rhabditoidea</taxon>
        <taxon>Rhabditidae</taxon>
        <taxon>Peloderinae</taxon>
        <taxon>Caenorhabditis</taxon>
    </lineage>
</organism>
<keyword evidence="11" id="KW-0732">Signal</keyword>
<feature type="chain" id="PRO_5035945302" description="Fringe-like glycosyltransferase domain-containing protein" evidence="11">
    <location>
        <begin position="22"/>
        <end position="708"/>
    </location>
</feature>
<dbReference type="OrthoDB" id="421979at2759"/>
<evidence type="ECO:0000256" key="11">
    <source>
        <dbReference type="SAM" id="SignalP"/>
    </source>
</evidence>
<keyword evidence="5 10" id="KW-0812">Transmembrane</keyword>
<comment type="caution">
    <text evidence="13">The sequence shown here is derived from an EMBL/GenBank/DDBJ whole genome shotgun (WGS) entry which is preliminary data.</text>
</comment>
<evidence type="ECO:0000256" key="4">
    <source>
        <dbReference type="ARBA" id="ARBA00022679"/>
    </source>
</evidence>
<keyword evidence="4" id="KW-0808">Transferase</keyword>
<dbReference type="InterPro" id="IPR003378">
    <property type="entry name" value="Fringe-like_glycosylTrfase"/>
</dbReference>
<keyword evidence="7 10" id="KW-1133">Transmembrane helix</keyword>
<evidence type="ECO:0000313" key="13">
    <source>
        <dbReference type="EMBL" id="CAD6186921.1"/>
    </source>
</evidence>
<keyword evidence="14" id="KW-1185">Reference proteome</keyword>
<feature type="signal peptide" evidence="11">
    <location>
        <begin position="1"/>
        <end position="21"/>
    </location>
</feature>
<dbReference type="FunFam" id="3.90.550.50:FF:000008">
    <property type="entry name" value="Beta-1,3-glucosyltransferase"/>
    <property type="match status" value="1"/>
</dbReference>
<evidence type="ECO:0000256" key="7">
    <source>
        <dbReference type="ARBA" id="ARBA00022989"/>
    </source>
</evidence>
<dbReference type="Proteomes" id="UP000835052">
    <property type="component" value="Unassembled WGS sequence"/>
</dbReference>
<evidence type="ECO:0000256" key="5">
    <source>
        <dbReference type="ARBA" id="ARBA00022692"/>
    </source>
</evidence>
<comment type="similarity">
    <text evidence="2">Belongs to the glycosyltransferase 31 family.</text>
</comment>
<dbReference type="GO" id="GO:0016020">
    <property type="term" value="C:membrane"/>
    <property type="evidence" value="ECO:0007669"/>
    <property type="project" value="UniProtKB-SubCell"/>
</dbReference>
<evidence type="ECO:0000256" key="6">
    <source>
        <dbReference type="ARBA" id="ARBA00022968"/>
    </source>
</evidence>
<accession>A0A8S1GV78</accession>
<keyword evidence="6" id="KW-0735">Signal-anchor</keyword>
<feature type="domain" description="Fringe-like glycosyltransferase" evidence="12">
    <location>
        <begin position="88"/>
        <end position="170"/>
    </location>
</feature>
<evidence type="ECO:0000256" key="10">
    <source>
        <dbReference type="SAM" id="Phobius"/>
    </source>
</evidence>
<evidence type="ECO:0000313" key="14">
    <source>
        <dbReference type="Proteomes" id="UP000835052"/>
    </source>
</evidence>
<dbReference type="AlphaFoldDB" id="A0A8S1GV78"/>
<keyword evidence="3" id="KW-0328">Glycosyltransferase</keyword>
<feature type="transmembrane region" description="Helical" evidence="10">
    <location>
        <begin position="648"/>
        <end position="673"/>
    </location>
</feature>
<dbReference type="GO" id="GO:0016757">
    <property type="term" value="F:glycosyltransferase activity"/>
    <property type="evidence" value="ECO:0007669"/>
    <property type="project" value="UniProtKB-KW"/>
</dbReference>
<proteinExistence type="inferred from homology"/>
<dbReference type="Gene3D" id="3.90.550.50">
    <property type="match status" value="2"/>
</dbReference>
<feature type="domain" description="Fringe-like glycosyltransferase" evidence="12">
    <location>
        <begin position="231"/>
        <end position="440"/>
    </location>
</feature>
<evidence type="ECO:0000256" key="8">
    <source>
        <dbReference type="ARBA" id="ARBA00023136"/>
    </source>
</evidence>
<dbReference type="EMBL" id="CAJGYM010000005">
    <property type="protein sequence ID" value="CAD6186921.1"/>
    <property type="molecule type" value="Genomic_DNA"/>
</dbReference>
<evidence type="ECO:0000256" key="9">
    <source>
        <dbReference type="ARBA" id="ARBA00037847"/>
    </source>
</evidence>
<reference evidence="13" key="1">
    <citation type="submission" date="2020-10" db="EMBL/GenBank/DDBJ databases">
        <authorList>
            <person name="Kikuchi T."/>
        </authorList>
    </citation>
    <scope>NUCLEOTIDE SEQUENCE</scope>
    <source>
        <strain evidence="13">NKZ352</strain>
    </source>
</reference>
<dbReference type="Pfam" id="PF02434">
    <property type="entry name" value="Fringe"/>
    <property type="match status" value="2"/>
</dbReference>